<gene>
    <name evidence="2" type="ORF">DFR27_0621</name>
</gene>
<comment type="caution">
    <text evidence="2">The sequence shown here is derived from an EMBL/GenBank/DDBJ whole genome shotgun (WGS) entry which is preliminary data.</text>
</comment>
<protein>
    <submittedName>
        <fullName evidence="2">Uncharacterized protein</fullName>
    </submittedName>
</protein>
<evidence type="ECO:0000256" key="1">
    <source>
        <dbReference type="SAM" id="SignalP"/>
    </source>
</evidence>
<keyword evidence="3" id="KW-1185">Reference proteome</keyword>
<evidence type="ECO:0000313" key="3">
    <source>
        <dbReference type="Proteomes" id="UP000267187"/>
    </source>
</evidence>
<keyword evidence="1" id="KW-0732">Signal</keyword>
<accession>A0A3M0AGI5</accession>
<dbReference type="EMBL" id="REFJ01000001">
    <property type="protein sequence ID" value="RMA82669.1"/>
    <property type="molecule type" value="Genomic_DNA"/>
</dbReference>
<feature type="chain" id="PRO_5018324873" evidence="1">
    <location>
        <begin position="20"/>
        <end position="126"/>
    </location>
</feature>
<dbReference type="PROSITE" id="PS51257">
    <property type="entry name" value="PROKAR_LIPOPROTEIN"/>
    <property type="match status" value="1"/>
</dbReference>
<dbReference type="AlphaFoldDB" id="A0A3M0AGI5"/>
<reference evidence="2 3" key="1">
    <citation type="submission" date="2018-10" db="EMBL/GenBank/DDBJ databases">
        <title>Genomic Encyclopedia of Type Strains, Phase IV (KMG-IV): sequencing the most valuable type-strain genomes for metagenomic binning, comparative biology and taxonomic classification.</title>
        <authorList>
            <person name="Goeker M."/>
        </authorList>
    </citation>
    <scope>NUCLEOTIDE SEQUENCE [LARGE SCALE GENOMIC DNA]</scope>
    <source>
        <strain evidence="2 3">DSM 25080</strain>
    </source>
</reference>
<organism evidence="2 3">
    <name type="scientific">Umboniibacter marinipuniceus</name>
    <dbReference type="NCBI Taxonomy" id="569599"/>
    <lineage>
        <taxon>Bacteria</taxon>
        <taxon>Pseudomonadati</taxon>
        <taxon>Pseudomonadota</taxon>
        <taxon>Gammaproteobacteria</taxon>
        <taxon>Cellvibrionales</taxon>
        <taxon>Cellvibrionaceae</taxon>
        <taxon>Umboniibacter</taxon>
    </lineage>
</organism>
<dbReference type="RefSeq" id="WP_121875984.1">
    <property type="nucleotide sequence ID" value="NZ_REFJ01000001.1"/>
</dbReference>
<dbReference type="OrthoDB" id="6272568at2"/>
<feature type="signal peptide" evidence="1">
    <location>
        <begin position="1"/>
        <end position="19"/>
    </location>
</feature>
<evidence type="ECO:0000313" key="2">
    <source>
        <dbReference type="EMBL" id="RMA82669.1"/>
    </source>
</evidence>
<sequence>MKKIISNLVLLMASQMLMACELSTTSQESAALIPVQSEESLAELRESASMLFGGREIAIGANAFATSNRLLIQRAVIRAPDGTVIDSRVDEAPFILELWLREGGCYLRNKETSEEVLLMEADCTAM</sequence>
<proteinExistence type="predicted"/>
<dbReference type="Proteomes" id="UP000267187">
    <property type="component" value="Unassembled WGS sequence"/>
</dbReference>
<name>A0A3M0AGI5_9GAMM</name>